<reference evidence="1 2" key="1">
    <citation type="submission" date="2020-08" db="EMBL/GenBank/DDBJ databases">
        <title>Genomic Encyclopedia of Type Strains, Phase III (KMG-III): the genomes of soil and plant-associated and newly described type strains.</title>
        <authorList>
            <person name="Whitman W."/>
        </authorList>
    </citation>
    <scope>NUCLEOTIDE SEQUENCE [LARGE SCALE GENOMIC DNA]</scope>
    <source>
        <strain evidence="1 2">SFB5A</strain>
    </source>
</reference>
<dbReference type="AlphaFoldDB" id="A0A7W7TY14"/>
<name>A0A7W7TY14_9ACTN</name>
<dbReference type="InterPro" id="IPR011010">
    <property type="entry name" value="DNA_brk_join_enz"/>
</dbReference>
<dbReference type="SUPFAM" id="SSF56349">
    <property type="entry name" value="DNA breaking-rejoining enzymes"/>
    <property type="match status" value="1"/>
</dbReference>
<gene>
    <name evidence="1" type="ORF">GGE06_002399</name>
</gene>
<keyword evidence="2" id="KW-1185">Reference proteome</keyword>
<dbReference type="EMBL" id="JACHJY010000003">
    <property type="protein sequence ID" value="MBB4981489.1"/>
    <property type="molecule type" value="Genomic_DNA"/>
</dbReference>
<organism evidence="1 2">
    <name type="scientific">Streptomyces nymphaeiformis</name>
    <dbReference type="NCBI Taxonomy" id="2663842"/>
    <lineage>
        <taxon>Bacteria</taxon>
        <taxon>Bacillati</taxon>
        <taxon>Actinomycetota</taxon>
        <taxon>Actinomycetes</taxon>
        <taxon>Kitasatosporales</taxon>
        <taxon>Streptomycetaceae</taxon>
        <taxon>Streptomyces</taxon>
    </lineage>
</organism>
<comment type="caution">
    <text evidence="1">The sequence shown here is derived from an EMBL/GenBank/DDBJ whole genome shotgun (WGS) entry which is preliminary data.</text>
</comment>
<dbReference type="Proteomes" id="UP000582643">
    <property type="component" value="Unassembled WGS sequence"/>
</dbReference>
<proteinExistence type="predicted"/>
<sequence length="835" mass="91238">MPDPELPRSATEPEAVISEIVRSADPACERIDVVAVLQTVFRQRPQLRTLAEVLQARGDLLTSGRPDGPRAIERLVRALREAGAEQLVLPRCGDCGRERPLTGLGDGARICGACSNRRVARANPCVICGSTTLAGRDRAGRPRCRAHPPWGATDPAEELAKLIAARPFGVSPATAQQAIRSIEPTRPGQLRLLWALEGTPDLLTGRGAEGPPKISALAQALIARGARGVVVPLCPFCQRTTDLKQRRDGLRCCGPCWSDTKIATCAACGRARPIGGRRFDGQPLCGTCRQHDPFNHRPCSVCGEMRLRNSRTDDGGICAACREIPTALCATCGERGPCYFAATDAPKCLPCSAKERAEAVCAACGKHRRVNNRTATGEPLCSNCGNKPKPCAGCGGIFRTSGRTPEGEPLCQTCWAKHPAAHRPCTQCGSVERLHRHGRCAACARAADLRQLLSPPGGLMRTELEPVFQALLKPPPRTVLHWIHKVPARRAVLQTLATERGPLTHEVLDRFATAPTIEYLRAALVAAGALPDRDEQLARLERWLAKTIARVSSAEERRILRNYTNWHPLRRLRRLPAGQLVTHGRAETVRIEIRNVARLLEWLHDGGTTLATCTQDQMDAWLSDGPTTRATVRGFLLWTSRRGHSRPLTAPVISTYFAARTIGKDQRWALVRHLVHDEQLQVADRAAGLLLLLFAQPVGRISRLTTEHIVDRGDTLALNLGRVPAEIPAPLDDLIRQLVERRNGRAATVPLKEPKWLFQSIYPGQPIDPHTLGRRLKAIGVPPQLARHASLMDIASELPAVVISRLLGFHQSTGDNWTRESQGFGADYAAEVSRR</sequence>
<evidence type="ECO:0000313" key="1">
    <source>
        <dbReference type="EMBL" id="MBB4981489.1"/>
    </source>
</evidence>
<accession>A0A7W7TY14</accession>
<protein>
    <submittedName>
        <fullName evidence="1">Uncharacterized protein</fullName>
    </submittedName>
</protein>
<dbReference type="RefSeq" id="WP_184930781.1">
    <property type="nucleotide sequence ID" value="NZ_JACHJY010000003.1"/>
</dbReference>
<dbReference type="GO" id="GO:0003677">
    <property type="term" value="F:DNA binding"/>
    <property type="evidence" value="ECO:0007669"/>
    <property type="project" value="InterPro"/>
</dbReference>
<evidence type="ECO:0000313" key="2">
    <source>
        <dbReference type="Proteomes" id="UP000582643"/>
    </source>
</evidence>